<dbReference type="Pfam" id="PF01578">
    <property type="entry name" value="Cytochrom_C_asm"/>
    <property type="match status" value="1"/>
</dbReference>
<comment type="subcellular location">
    <subcellularLocation>
        <location evidence="9">Cell inner membrane</location>
    </subcellularLocation>
    <subcellularLocation>
        <location evidence="2">Membrane</location>
        <topology evidence="2">Multi-pass membrane protein</topology>
    </subcellularLocation>
</comment>
<protein>
    <recommendedName>
        <fullName evidence="4 9">Heme exporter protein C</fullName>
    </recommendedName>
    <alternativeName>
        <fullName evidence="9">Cytochrome c-type biogenesis protein</fullName>
    </alternativeName>
</protein>
<evidence type="ECO:0000313" key="12">
    <source>
        <dbReference type="Proteomes" id="UP000241868"/>
    </source>
</evidence>
<keyword evidence="6 9" id="KW-0201">Cytochrome c-type biogenesis</keyword>
<evidence type="ECO:0000256" key="5">
    <source>
        <dbReference type="ARBA" id="ARBA00022692"/>
    </source>
</evidence>
<name>A0A2P7U0L6_9NEIS</name>
<dbReference type="InterPro" id="IPR003557">
    <property type="entry name" value="Cyt_c_biogenesis_CcmC"/>
</dbReference>
<keyword evidence="9" id="KW-0813">Transport</keyword>
<evidence type="ECO:0000256" key="8">
    <source>
        <dbReference type="ARBA" id="ARBA00023136"/>
    </source>
</evidence>
<feature type="domain" description="Cytochrome c assembly protein" evidence="10">
    <location>
        <begin position="26"/>
        <end position="190"/>
    </location>
</feature>
<comment type="caution">
    <text evidence="11">The sequence shown here is derived from an EMBL/GenBank/DDBJ whole genome shotgun (WGS) entry which is preliminary data.</text>
</comment>
<gene>
    <name evidence="9" type="primary">ccmC</name>
    <name evidence="11" type="ORF">C7N83_06250</name>
</gene>
<feature type="transmembrane region" description="Helical" evidence="9">
    <location>
        <begin position="133"/>
        <end position="152"/>
    </location>
</feature>
<dbReference type="PRINTS" id="PR01386">
    <property type="entry name" value="CCMCBIOGNSIS"/>
</dbReference>
<keyword evidence="9" id="KW-0997">Cell inner membrane</keyword>
<keyword evidence="8 9" id="KW-0472">Membrane</keyword>
<dbReference type="NCBIfam" id="TIGR01191">
    <property type="entry name" value="ccmC"/>
    <property type="match status" value="1"/>
</dbReference>
<comment type="function">
    <text evidence="1 9">Required for the export of heme to the periplasm for the biogenesis of c-type cytochromes.</text>
</comment>
<dbReference type="EMBL" id="PXYY01000030">
    <property type="protein sequence ID" value="PSJ80443.1"/>
    <property type="molecule type" value="Genomic_DNA"/>
</dbReference>
<evidence type="ECO:0000256" key="2">
    <source>
        <dbReference type="ARBA" id="ARBA00004141"/>
    </source>
</evidence>
<dbReference type="InterPro" id="IPR045062">
    <property type="entry name" value="Cyt_c_biogenesis_CcsA/CcmC"/>
</dbReference>
<comment type="similarity">
    <text evidence="3 9">Belongs to the CcmC/CycZ/HelC family.</text>
</comment>
<dbReference type="AlphaFoldDB" id="A0A2P7U0L6"/>
<sequence>MNENIVKPFKIRRFASPYIFDKLAAKLVPIFFVVSIVLAVVGLIVGFLIAPADVVQGNYYRMMFLHVPASWMAMLIYIVMAFWSAVYLVWRTRVSSILAQALAPTGAWMAFLSLITGAIWGKPTWGAYWVWDARLTSMLLLLFLYIAYLALTNSIENERRASQAGALLAIVGVVNVPIIYFSVVWWNTLHQGASISFKSGVTMHETMFWALICMTISAWTYCIAMALWRARLRLRVLGFINPEFRKM</sequence>
<dbReference type="PANTHER" id="PTHR30071:SF1">
    <property type="entry name" value="CYTOCHROME B_B6 PROTEIN-RELATED"/>
    <property type="match status" value="1"/>
</dbReference>
<evidence type="ECO:0000256" key="6">
    <source>
        <dbReference type="ARBA" id="ARBA00022748"/>
    </source>
</evidence>
<dbReference type="GO" id="GO:0020037">
    <property type="term" value="F:heme binding"/>
    <property type="evidence" value="ECO:0007669"/>
    <property type="project" value="InterPro"/>
</dbReference>
<keyword evidence="5 9" id="KW-0812">Transmembrane</keyword>
<evidence type="ECO:0000256" key="1">
    <source>
        <dbReference type="ARBA" id="ARBA00002442"/>
    </source>
</evidence>
<feature type="transmembrane region" description="Helical" evidence="9">
    <location>
        <begin position="69"/>
        <end position="90"/>
    </location>
</feature>
<keyword evidence="7 9" id="KW-1133">Transmembrane helix</keyword>
<evidence type="ECO:0000313" key="11">
    <source>
        <dbReference type="EMBL" id="PSJ80443.1"/>
    </source>
</evidence>
<dbReference type="PANTHER" id="PTHR30071">
    <property type="entry name" value="HEME EXPORTER PROTEIN C"/>
    <property type="match status" value="1"/>
</dbReference>
<evidence type="ECO:0000256" key="3">
    <source>
        <dbReference type="ARBA" id="ARBA00005840"/>
    </source>
</evidence>
<evidence type="ECO:0000256" key="9">
    <source>
        <dbReference type="RuleBase" id="RU364092"/>
    </source>
</evidence>
<dbReference type="InterPro" id="IPR002541">
    <property type="entry name" value="Cyt_c_assembly"/>
</dbReference>
<dbReference type="OrthoDB" id="9778550at2"/>
<accession>A0A2P7U0L6</accession>
<feature type="transmembrane region" description="Helical" evidence="9">
    <location>
        <begin position="206"/>
        <end position="228"/>
    </location>
</feature>
<dbReference type="RefSeq" id="WP_106741396.1">
    <property type="nucleotide sequence ID" value="NZ_PXYY01000030.1"/>
</dbReference>
<keyword evidence="9" id="KW-1003">Cell membrane</keyword>
<dbReference type="Proteomes" id="UP000241868">
    <property type="component" value="Unassembled WGS sequence"/>
</dbReference>
<feature type="transmembrane region" description="Helical" evidence="9">
    <location>
        <begin position="97"/>
        <end position="121"/>
    </location>
</feature>
<dbReference type="GO" id="GO:0005886">
    <property type="term" value="C:plasma membrane"/>
    <property type="evidence" value="ECO:0007669"/>
    <property type="project" value="UniProtKB-SubCell"/>
</dbReference>
<reference evidence="11 12" key="1">
    <citation type="submission" date="2018-03" db="EMBL/GenBank/DDBJ databases">
        <title>Neisseria weixii sp. nov., isolated from the intestinal contents of Tibetan Plateau pika (Ochotona curzoniae) in Yushu, Qinghai Province, China.</title>
        <authorList>
            <person name="Gui Z."/>
        </authorList>
    </citation>
    <scope>NUCLEOTIDE SEQUENCE [LARGE SCALE GENOMIC DNA]</scope>
    <source>
        <strain evidence="11 12">ATCC 51483</strain>
    </source>
</reference>
<evidence type="ECO:0000259" key="10">
    <source>
        <dbReference type="Pfam" id="PF01578"/>
    </source>
</evidence>
<organism evidence="11 12">
    <name type="scientific">Neisseria iguanae</name>
    <dbReference type="NCBI Taxonomy" id="90242"/>
    <lineage>
        <taxon>Bacteria</taxon>
        <taxon>Pseudomonadati</taxon>
        <taxon>Pseudomonadota</taxon>
        <taxon>Betaproteobacteria</taxon>
        <taxon>Neisseriales</taxon>
        <taxon>Neisseriaceae</taxon>
        <taxon>Neisseria</taxon>
    </lineage>
</organism>
<dbReference type="GO" id="GO:0017004">
    <property type="term" value="P:cytochrome complex assembly"/>
    <property type="evidence" value="ECO:0007669"/>
    <property type="project" value="UniProtKB-KW"/>
</dbReference>
<evidence type="ECO:0000256" key="4">
    <source>
        <dbReference type="ARBA" id="ARBA00016463"/>
    </source>
</evidence>
<proteinExistence type="inferred from homology"/>
<dbReference type="GO" id="GO:0015232">
    <property type="term" value="F:heme transmembrane transporter activity"/>
    <property type="evidence" value="ECO:0007669"/>
    <property type="project" value="InterPro"/>
</dbReference>
<feature type="transmembrane region" description="Helical" evidence="9">
    <location>
        <begin position="164"/>
        <end position="186"/>
    </location>
</feature>
<feature type="transmembrane region" description="Helical" evidence="9">
    <location>
        <begin position="27"/>
        <end position="49"/>
    </location>
</feature>
<evidence type="ECO:0000256" key="7">
    <source>
        <dbReference type="ARBA" id="ARBA00022989"/>
    </source>
</evidence>
<keyword evidence="12" id="KW-1185">Reference proteome</keyword>